<dbReference type="InterPro" id="IPR018713">
    <property type="entry name" value="MPAB/Lcp_cat_dom"/>
</dbReference>
<dbReference type="CDD" id="cd00038">
    <property type="entry name" value="CAP_ED"/>
    <property type="match status" value="3"/>
</dbReference>
<dbReference type="PROSITE" id="PS00889">
    <property type="entry name" value="CNMP_BINDING_2"/>
    <property type="match status" value="1"/>
</dbReference>
<dbReference type="InterPro" id="IPR041854">
    <property type="entry name" value="BFD-like_2Fe2S-bd_dom_sf"/>
</dbReference>
<reference evidence="3" key="1">
    <citation type="submission" date="2022-11" db="EMBL/GenBank/DDBJ databases">
        <title>Minimal conservation of predation-associated metabolite biosynthetic gene clusters underscores biosynthetic potential of Myxococcota including descriptions for ten novel species: Archangium lansinium sp. nov., Myxococcus landrumus sp. nov., Nannocystis bai.</title>
        <authorList>
            <person name="Ahearne A."/>
            <person name="Stevens C."/>
            <person name="Dowd S."/>
        </authorList>
    </citation>
    <scope>NUCLEOTIDE SEQUENCE</scope>
    <source>
        <strain evidence="3">Fl3</strain>
    </source>
</reference>
<feature type="region of interest" description="Disordered" evidence="1">
    <location>
        <begin position="784"/>
        <end position="805"/>
    </location>
</feature>
<feature type="domain" description="Cyclic nucleotide-binding" evidence="2">
    <location>
        <begin position="277"/>
        <end position="397"/>
    </location>
</feature>
<dbReference type="SMART" id="SM00100">
    <property type="entry name" value="cNMP"/>
    <property type="match status" value="3"/>
</dbReference>
<evidence type="ECO:0000256" key="1">
    <source>
        <dbReference type="SAM" id="MobiDB-lite"/>
    </source>
</evidence>
<dbReference type="InterPro" id="IPR007419">
    <property type="entry name" value="BFD-like_2Fe2S-bd_dom"/>
</dbReference>
<dbReference type="EMBL" id="CP114040">
    <property type="protein sequence ID" value="WAS91264.1"/>
    <property type="molecule type" value="Genomic_DNA"/>
</dbReference>
<organism evidence="3 4">
    <name type="scientific">Nannocystis punicea</name>
    <dbReference type="NCBI Taxonomy" id="2995304"/>
    <lineage>
        <taxon>Bacteria</taxon>
        <taxon>Pseudomonadati</taxon>
        <taxon>Myxococcota</taxon>
        <taxon>Polyangia</taxon>
        <taxon>Nannocystales</taxon>
        <taxon>Nannocystaceae</taxon>
        <taxon>Nannocystis</taxon>
    </lineage>
</organism>
<dbReference type="PANTHER" id="PTHR36151">
    <property type="entry name" value="BLR2777 PROTEIN"/>
    <property type="match status" value="1"/>
</dbReference>
<feature type="domain" description="Cyclic nucleotide-binding" evidence="2">
    <location>
        <begin position="618"/>
        <end position="716"/>
    </location>
</feature>
<dbReference type="PROSITE" id="PS50042">
    <property type="entry name" value="CNMP_BINDING_3"/>
    <property type="match status" value="3"/>
</dbReference>
<dbReference type="InterPro" id="IPR018488">
    <property type="entry name" value="cNMP-bd_CS"/>
</dbReference>
<dbReference type="InterPro" id="IPR000595">
    <property type="entry name" value="cNMP-bd_dom"/>
</dbReference>
<dbReference type="RefSeq" id="WP_269033628.1">
    <property type="nucleotide sequence ID" value="NZ_CP114040.1"/>
</dbReference>
<proteinExistence type="predicted"/>
<gene>
    <name evidence="3" type="ORF">O0S08_34185</name>
</gene>
<dbReference type="InterPro" id="IPR018490">
    <property type="entry name" value="cNMP-bd_dom_sf"/>
</dbReference>
<dbReference type="InterPro" id="IPR014710">
    <property type="entry name" value="RmlC-like_jellyroll"/>
</dbReference>
<dbReference type="SUPFAM" id="SSF51206">
    <property type="entry name" value="cAMP-binding domain-like"/>
    <property type="match status" value="3"/>
</dbReference>
<accession>A0ABY7GWL1</accession>
<sequence>MRVARSDVIALASLAAGERRRLFDDLFRVHEACFAGASREAFAARIGAARGERPVIVVHRTAAGEVVGYFAGHEFRRELGGRGCAILCGDGGLLREYGDGLAFGLDLKTARTLALQAPQRPLAYLGCLVHPAGYERLARSLGPIRPGPGRAPDDATRALMAELAEACGLARVGDDPLVRRVGWAARETEAERTFWRRSARPDVRFFVAANPDYDQGHGLLALVPLGVKDIAAATVRSAAQASSRELEAAADRARGLPLLSRWLVPAAIVGRLRAVPLFEGLTPAQLENLAERAELVQVPAGRVLVERGDSSGDLFVIAGGEVLIVAPGAASEAQVLDRLGSGEVFGEIAALTGEPRSMTVRAATPATLVRIARAQLHAVMAADPALTASLWGRLSERRFDDVTAGEAAFAGTTRESRREHLRRGIPAIVAAGESQAWRGVGHVFVAGGEVDCERGPTRIRGRAPLLLAVGDELRLTALATARIVRLPAMTAPAAESRQFRVHPLLARLSDETFAALLAAARPLRALRGQSLFAAGDVADAFYLVRSGAVEICVDDVVVTTLGAGECFGERGFDPAHSGRRTARARVAAPSDLLRVPGPVFATLAGPQLFAAAPPAGGVRDDLAPQLRAAWADAPASAVAIHHLPAGAVIMREGEVGDAAWFVVEGALRIDRGGVTVDRVGPGECVGERALLMHTPRTATVIAETAVVAHRVDAGEFAAWTAGHSRLRDLLATVSAVHGAGGTTVHCGSYEGRASMTAVTRLPDGRLFTATKLVDEPLLLLTAHDGGGPPTGQLEHARAPAGSRRRLEVRGDRPLSLLLEGDLGPAAAYGERLRSDRPLTLGELERFRWTGELGAPSSGPRRLLCGCVGLTRADLQVLQGTGCDSAEAVCARTGAGGVCGGCVPLVRRLLADPATEAPAAADEVDLDGLEASLDAPRHVDGARSLVGPESATWSVYGESVAILGGARALLMQFAHPAAQGFAEHSSFLSDAGQRYHSTLQSMYSLAFGDGATLLRMARTIHEKHARVSGRYARTSGPFRAGDRYSANQIPLLLWVAATVTDTTVHTYESLVGPLSLADKDRLVAEAARMYGLFGIPRDRQPADWRAFRAYVDGVLASEILHVSEHSRKLARAVLTAPTRASEPAFAVLRRLTARWLPPTLRTAYGMDEGPLERAAGAALERALRAAVPRLPPSLRICPARLHAERRLRGEDGPDPAGVRVEQLLAAALGVR</sequence>
<dbReference type="Pfam" id="PF00027">
    <property type="entry name" value="cNMP_binding"/>
    <property type="match status" value="3"/>
</dbReference>
<dbReference type="PANTHER" id="PTHR36151:SF3">
    <property type="entry name" value="ER-BOUND OXYGENASE MPAB_MPAB'_RUBBER OXYGENASE CATALYTIC DOMAIN-CONTAINING PROTEIN"/>
    <property type="match status" value="1"/>
</dbReference>
<dbReference type="Gene3D" id="1.10.10.1100">
    <property type="entry name" value="BFD-like [2Fe-2S]-binding domain"/>
    <property type="match status" value="1"/>
</dbReference>
<evidence type="ECO:0000259" key="2">
    <source>
        <dbReference type="PROSITE" id="PS50042"/>
    </source>
</evidence>
<dbReference type="Proteomes" id="UP001164459">
    <property type="component" value="Chromosome"/>
</dbReference>
<evidence type="ECO:0000313" key="3">
    <source>
        <dbReference type="EMBL" id="WAS91264.1"/>
    </source>
</evidence>
<evidence type="ECO:0000313" key="4">
    <source>
        <dbReference type="Proteomes" id="UP001164459"/>
    </source>
</evidence>
<dbReference type="Gene3D" id="2.60.120.10">
    <property type="entry name" value="Jelly Rolls"/>
    <property type="match status" value="3"/>
</dbReference>
<dbReference type="Pfam" id="PF09995">
    <property type="entry name" value="MPAB_Lcp_cat"/>
    <property type="match status" value="1"/>
</dbReference>
<name>A0ABY7GWL1_9BACT</name>
<protein>
    <submittedName>
        <fullName evidence="3">Cyclic nucleotide-binding domain-containing protein</fullName>
    </submittedName>
</protein>
<keyword evidence="4" id="KW-1185">Reference proteome</keyword>
<feature type="domain" description="Cyclic nucleotide-binding" evidence="2">
    <location>
        <begin position="504"/>
        <end position="606"/>
    </location>
</feature>
<dbReference type="Pfam" id="PF04324">
    <property type="entry name" value="Fer2_BFD"/>
    <property type="match status" value="1"/>
</dbReference>